<keyword evidence="5" id="KW-1185">Reference proteome</keyword>
<dbReference type="InterPro" id="IPR012816">
    <property type="entry name" value="NADAR"/>
</dbReference>
<evidence type="ECO:0000313" key="4">
    <source>
        <dbReference type="EMBL" id="GAA4350757.1"/>
    </source>
</evidence>
<dbReference type="InterPro" id="IPR037238">
    <property type="entry name" value="YbiA-like_sf"/>
</dbReference>
<protein>
    <submittedName>
        <fullName evidence="4">NADAR domain-containing protein</fullName>
    </submittedName>
</protein>
<dbReference type="CDD" id="cd15457">
    <property type="entry name" value="NADAR"/>
    <property type="match status" value="1"/>
</dbReference>
<dbReference type="RefSeq" id="WP_345234203.1">
    <property type="nucleotide sequence ID" value="NZ_BAABGZ010000013.1"/>
</dbReference>
<organism evidence="4 5">
    <name type="scientific">Hymenobacter saemangeumensis</name>
    <dbReference type="NCBI Taxonomy" id="1084522"/>
    <lineage>
        <taxon>Bacteria</taxon>
        <taxon>Pseudomonadati</taxon>
        <taxon>Bacteroidota</taxon>
        <taxon>Cytophagia</taxon>
        <taxon>Cytophagales</taxon>
        <taxon>Hymenobacteraceae</taxon>
        <taxon>Hymenobacter</taxon>
    </lineage>
</organism>
<sequence>MSSMPPIRSIDDLLAALGEGYSPKYLFFWGHTAAPGAAPGRECFSQWYPAPFQEAGLSYPSTEHYMMAEKARLFGDEATRAAILRARHPDQAKRLGREVAGFDEATWNAARQQIVVRGNQLKFGQHPALAAILRQTGSRVLVEASPVDAIWGIGLAQGHPHAAEPARWPGLNLLGFALMEVRDQLA</sequence>
<dbReference type="Pfam" id="PF08719">
    <property type="entry name" value="NADAR"/>
    <property type="match status" value="1"/>
</dbReference>
<evidence type="ECO:0000256" key="1">
    <source>
        <dbReference type="ARBA" id="ARBA00000022"/>
    </source>
</evidence>
<comment type="catalytic activity">
    <reaction evidence="1">
        <text>5-amino-6-(5-phospho-D-ribosylamino)uracil + H2O = 5,6-diaminouracil + D-ribose 5-phosphate</text>
        <dbReference type="Rhea" id="RHEA:55020"/>
        <dbReference type="ChEBI" id="CHEBI:15377"/>
        <dbReference type="ChEBI" id="CHEBI:46252"/>
        <dbReference type="ChEBI" id="CHEBI:58453"/>
        <dbReference type="ChEBI" id="CHEBI:78346"/>
    </reaction>
</comment>
<feature type="domain" description="NADAR" evidence="3">
    <location>
        <begin position="27"/>
        <end position="185"/>
    </location>
</feature>
<dbReference type="NCBIfam" id="TIGR02464">
    <property type="entry name" value="ribofla_fusion"/>
    <property type="match status" value="1"/>
</dbReference>
<comment type="catalytic activity">
    <reaction evidence="2">
        <text>2,5-diamino-6-hydroxy-4-(5-phosphoribosylamino)-pyrimidine + H2O = 2,5,6-triamino-4-hydroxypyrimidine + D-ribose 5-phosphate</text>
        <dbReference type="Rhea" id="RHEA:23436"/>
        <dbReference type="ChEBI" id="CHEBI:15377"/>
        <dbReference type="ChEBI" id="CHEBI:58614"/>
        <dbReference type="ChEBI" id="CHEBI:78346"/>
        <dbReference type="ChEBI" id="CHEBI:137796"/>
    </reaction>
</comment>
<proteinExistence type="predicted"/>
<reference evidence="5" key="1">
    <citation type="journal article" date="2019" name="Int. J. Syst. Evol. Microbiol.">
        <title>The Global Catalogue of Microorganisms (GCM) 10K type strain sequencing project: providing services to taxonomists for standard genome sequencing and annotation.</title>
        <authorList>
            <consortium name="The Broad Institute Genomics Platform"/>
            <consortium name="The Broad Institute Genome Sequencing Center for Infectious Disease"/>
            <person name="Wu L."/>
            <person name="Ma J."/>
        </authorList>
    </citation>
    <scope>NUCLEOTIDE SEQUENCE [LARGE SCALE GENOMIC DNA]</scope>
    <source>
        <strain evidence="5">JCM 17923</strain>
    </source>
</reference>
<gene>
    <name evidence="4" type="ORF">GCM10023185_08790</name>
</gene>
<accession>A0ABP8I3V2</accession>
<name>A0ABP8I3V2_9BACT</name>
<dbReference type="EMBL" id="BAABGZ010000013">
    <property type="protein sequence ID" value="GAA4350757.1"/>
    <property type="molecule type" value="Genomic_DNA"/>
</dbReference>
<dbReference type="Proteomes" id="UP001501153">
    <property type="component" value="Unassembled WGS sequence"/>
</dbReference>
<dbReference type="SUPFAM" id="SSF143990">
    <property type="entry name" value="YbiA-like"/>
    <property type="match status" value="1"/>
</dbReference>
<dbReference type="Gene3D" id="1.10.357.40">
    <property type="entry name" value="YbiA-like"/>
    <property type="match status" value="1"/>
</dbReference>
<evidence type="ECO:0000256" key="2">
    <source>
        <dbReference type="ARBA" id="ARBA00000751"/>
    </source>
</evidence>
<evidence type="ECO:0000259" key="3">
    <source>
        <dbReference type="Pfam" id="PF08719"/>
    </source>
</evidence>
<comment type="caution">
    <text evidence="4">The sequence shown here is derived from an EMBL/GenBank/DDBJ whole genome shotgun (WGS) entry which is preliminary data.</text>
</comment>
<evidence type="ECO:0000313" key="5">
    <source>
        <dbReference type="Proteomes" id="UP001501153"/>
    </source>
</evidence>